<organism evidence="1 2">
    <name type="scientific">Candidatus Beckwithbacteria bacterium CG10_big_fil_rev_8_21_14_0_10_34_10</name>
    <dbReference type="NCBI Taxonomy" id="1974495"/>
    <lineage>
        <taxon>Bacteria</taxon>
        <taxon>Candidatus Beckwithiibacteriota</taxon>
    </lineage>
</organism>
<dbReference type="Proteomes" id="UP000230093">
    <property type="component" value="Unassembled WGS sequence"/>
</dbReference>
<protein>
    <submittedName>
        <fullName evidence="1">Uncharacterized protein</fullName>
    </submittedName>
</protein>
<evidence type="ECO:0000313" key="1">
    <source>
        <dbReference type="EMBL" id="PIS09517.1"/>
    </source>
</evidence>
<dbReference type="AlphaFoldDB" id="A0A2H0WA55"/>
<reference evidence="2" key="1">
    <citation type="submission" date="2017-09" db="EMBL/GenBank/DDBJ databases">
        <title>Depth-based differentiation of microbial function through sediment-hosted aquifers and enrichment of novel symbionts in the deep terrestrial subsurface.</title>
        <authorList>
            <person name="Probst A.J."/>
            <person name="Ladd B."/>
            <person name="Jarett J.K."/>
            <person name="Geller-Mcgrath D.E."/>
            <person name="Sieber C.M.K."/>
            <person name="Emerson J.B."/>
            <person name="Anantharaman K."/>
            <person name="Thomas B.C."/>
            <person name="Malmstrom R."/>
            <person name="Stieglmeier M."/>
            <person name="Klingl A."/>
            <person name="Woyke T."/>
            <person name="Ryan C.M."/>
            <person name="Banfield J.F."/>
        </authorList>
    </citation>
    <scope>NUCLEOTIDE SEQUENCE [LARGE SCALE GENOMIC DNA]</scope>
</reference>
<comment type="caution">
    <text evidence="1">The sequence shown here is derived from an EMBL/GenBank/DDBJ whole genome shotgun (WGS) entry which is preliminary data.</text>
</comment>
<evidence type="ECO:0000313" key="2">
    <source>
        <dbReference type="Proteomes" id="UP000230093"/>
    </source>
</evidence>
<dbReference type="EMBL" id="PEZT01000006">
    <property type="protein sequence ID" value="PIS09517.1"/>
    <property type="molecule type" value="Genomic_DNA"/>
</dbReference>
<accession>A0A2H0WA55</accession>
<proteinExistence type="predicted"/>
<gene>
    <name evidence="1" type="ORF">COT75_01145</name>
</gene>
<sequence>MKWFSQLKYAARLSPYILTPFPGTKIWELALQKGLVSNDMENWGSLHLTPSEPFFLDKVDKASFRRIYKRAKDISHEITLSRYVRLKTGS</sequence>
<name>A0A2H0WA55_9BACT</name>